<sequence length="259" mass="27837">MIFLLLSLALSILAAPLLRPAAQGQGRIATYGFDGTGVIMGFALTAAVAALTSPFMGFGFVFAVILHEYGAAKACNIIGHDVARLRLVPLPFVAPPRTDHAFDDALEDSFAALYAPGLAVLPMVVSFGLFQASAPFFPTFSEFMRAIGIMTGAFNFIMLLPFLPFAGGRVVRAISDSFWPKMSFVVTIFMASAFLSAALRDQSIAMGILAAAGLQSLFHRKRHSQTQLSPNNTLLVMATYAFCLCVHFTGGWWLLNSVL</sequence>
<name>A0A3N4UQY2_9RHOB</name>
<keyword evidence="1" id="KW-0472">Membrane</keyword>
<feature type="transmembrane region" description="Helical" evidence="1">
    <location>
        <begin position="40"/>
        <end position="66"/>
    </location>
</feature>
<accession>A0A3N4UQY2</accession>
<dbReference type="AlphaFoldDB" id="A0A3N4UQY2"/>
<evidence type="ECO:0000313" key="2">
    <source>
        <dbReference type="EMBL" id="RPE67387.1"/>
    </source>
</evidence>
<feature type="transmembrane region" description="Helical" evidence="1">
    <location>
        <begin position="178"/>
        <end position="198"/>
    </location>
</feature>
<gene>
    <name evidence="2" type="ORF">EDD53_1794</name>
</gene>
<evidence type="ECO:0000313" key="3">
    <source>
        <dbReference type="Proteomes" id="UP000269689"/>
    </source>
</evidence>
<feature type="transmembrane region" description="Helical" evidence="1">
    <location>
        <begin position="232"/>
        <end position="255"/>
    </location>
</feature>
<dbReference type="RefSeq" id="WP_123792832.1">
    <property type="nucleotide sequence ID" value="NZ_RKQK01000002.1"/>
</dbReference>
<dbReference type="Proteomes" id="UP000269689">
    <property type="component" value="Unassembled WGS sequence"/>
</dbReference>
<feature type="transmembrane region" description="Helical" evidence="1">
    <location>
        <begin position="143"/>
        <end position="166"/>
    </location>
</feature>
<proteinExistence type="predicted"/>
<evidence type="ECO:0000256" key="1">
    <source>
        <dbReference type="SAM" id="Phobius"/>
    </source>
</evidence>
<comment type="caution">
    <text evidence="2">The sequence shown here is derived from an EMBL/GenBank/DDBJ whole genome shotgun (WGS) entry which is preliminary data.</text>
</comment>
<keyword evidence="3" id="KW-1185">Reference proteome</keyword>
<dbReference type="OrthoDB" id="7866850at2"/>
<reference evidence="2 3" key="1">
    <citation type="submission" date="2018-11" db="EMBL/GenBank/DDBJ databases">
        <title>Genomic Encyclopedia of Type Strains, Phase IV (KMG-IV): sequencing the most valuable type-strain genomes for metagenomic binning, comparative biology and taxonomic classification.</title>
        <authorList>
            <person name="Goeker M."/>
        </authorList>
    </citation>
    <scope>NUCLEOTIDE SEQUENCE [LARGE SCALE GENOMIC DNA]</scope>
    <source>
        <strain evidence="2 3">DSM 104731</strain>
    </source>
</reference>
<keyword evidence="1" id="KW-0812">Transmembrane</keyword>
<protein>
    <submittedName>
        <fullName evidence="2">Uncharacterized protein</fullName>
    </submittedName>
</protein>
<organism evidence="2 3">
    <name type="scientific">Pacificibacter maritimus</name>
    <dbReference type="NCBI Taxonomy" id="762213"/>
    <lineage>
        <taxon>Bacteria</taxon>
        <taxon>Pseudomonadati</taxon>
        <taxon>Pseudomonadota</taxon>
        <taxon>Alphaproteobacteria</taxon>
        <taxon>Rhodobacterales</taxon>
        <taxon>Roseobacteraceae</taxon>
        <taxon>Pacificibacter</taxon>
    </lineage>
</organism>
<keyword evidence="1" id="KW-1133">Transmembrane helix</keyword>
<dbReference type="EMBL" id="RKQK01000002">
    <property type="protein sequence ID" value="RPE67387.1"/>
    <property type="molecule type" value="Genomic_DNA"/>
</dbReference>
<feature type="transmembrane region" description="Helical" evidence="1">
    <location>
        <begin position="111"/>
        <end position="131"/>
    </location>
</feature>